<dbReference type="EMBL" id="QDDR01000001">
    <property type="protein sequence ID" value="PVE49490.1"/>
    <property type="molecule type" value="Genomic_DNA"/>
</dbReference>
<evidence type="ECO:0000256" key="1">
    <source>
        <dbReference type="ARBA" id="ARBA00022679"/>
    </source>
</evidence>
<name>A0A2T7UXH3_9RHOB</name>
<dbReference type="PROSITE" id="PS51186">
    <property type="entry name" value="GNAT"/>
    <property type="match status" value="1"/>
</dbReference>
<proteinExistence type="predicted"/>
<dbReference type="InterPro" id="IPR000182">
    <property type="entry name" value="GNAT_dom"/>
</dbReference>
<evidence type="ECO:0000259" key="3">
    <source>
        <dbReference type="PROSITE" id="PS51186"/>
    </source>
</evidence>
<reference evidence="4 5" key="1">
    <citation type="journal article" date="2011" name="Syst. Appl. Microbiol.">
        <title>Defluviimonas denitrificans gen. nov., sp. nov., and Pararhodobacter aggregans gen. nov., sp. nov., non-phototrophic Rhodobacteraceae from the biofilter of a marine aquaculture.</title>
        <authorList>
            <person name="Foesel B.U."/>
            <person name="Drake H.L."/>
            <person name="Schramm A."/>
        </authorList>
    </citation>
    <scope>NUCLEOTIDE SEQUENCE [LARGE SCALE GENOMIC DNA]</scope>
    <source>
        <strain evidence="4 5">D1-19</strain>
    </source>
</reference>
<sequence>MRRLAPDPYPPEVVATWMTGRTPEDYRPDCAAGKVWIAEADGVTLGFALGEPGEVKRLFVRADHAGRGLGQSLMERALADARAAGDRLIRIEATLNAVAFYRRWGFAEVGRGVFPGREGLPPIAVVLLEARF</sequence>
<dbReference type="GO" id="GO:0016747">
    <property type="term" value="F:acyltransferase activity, transferring groups other than amino-acyl groups"/>
    <property type="evidence" value="ECO:0007669"/>
    <property type="project" value="InterPro"/>
</dbReference>
<dbReference type="Gene3D" id="3.40.630.30">
    <property type="match status" value="1"/>
</dbReference>
<comment type="caution">
    <text evidence="4">The sequence shown here is derived from an EMBL/GenBank/DDBJ whole genome shotgun (WGS) entry which is preliminary data.</text>
</comment>
<feature type="domain" description="N-acetyltransferase" evidence="3">
    <location>
        <begin position="1"/>
        <end position="132"/>
    </location>
</feature>
<keyword evidence="1 4" id="KW-0808">Transferase</keyword>
<evidence type="ECO:0000313" key="5">
    <source>
        <dbReference type="Proteomes" id="UP000244810"/>
    </source>
</evidence>
<organism evidence="4 5">
    <name type="scientific">Pararhodobacter aggregans</name>
    <dbReference type="NCBI Taxonomy" id="404875"/>
    <lineage>
        <taxon>Bacteria</taxon>
        <taxon>Pseudomonadati</taxon>
        <taxon>Pseudomonadota</taxon>
        <taxon>Alphaproteobacteria</taxon>
        <taxon>Rhodobacterales</taxon>
        <taxon>Paracoccaceae</taxon>
        <taxon>Pararhodobacter</taxon>
    </lineage>
</organism>
<dbReference type="PANTHER" id="PTHR43877:SF2">
    <property type="entry name" value="AMINOALKYLPHOSPHONATE N-ACETYLTRANSFERASE-RELATED"/>
    <property type="match status" value="1"/>
</dbReference>
<dbReference type="PANTHER" id="PTHR43877">
    <property type="entry name" value="AMINOALKYLPHOSPHONATE N-ACETYLTRANSFERASE-RELATED-RELATED"/>
    <property type="match status" value="1"/>
</dbReference>
<dbReference type="AlphaFoldDB" id="A0A2T7UXH3"/>
<accession>A0A2T7UXH3</accession>
<dbReference type="SUPFAM" id="SSF55729">
    <property type="entry name" value="Acyl-CoA N-acyltransferases (Nat)"/>
    <property type="match status" value="1"/>
</dbReference>
<protein>
    <submittedName>
        <fullName evidence="4">GNAT family N-acetyltransferase</fullName>
    </submittedName>
</protein>
<evidence type="ECO:0000313" key="4">
    <source>
        <dbReference type="EMBL" id="PVE49490.1"/>
    </source>
</evidence>
<keyword evidence="2" id="KW-0012">Acyltransferase</keyword>
<dbReference type="Proteomes" id="UP000244810">
    <property type="component" value="Unassembled WGS sequence"/>
</dbReference>
<dbReference type="InterPro" id="IPR016181">
    <property type="entry name" value="Acyl_CoA_acyltransferase"/>
</dbReference>
<evidence type="ECO:0000256" key="2">
    <source>
        <dbReference type="ARBA" id="ARBA00023315"/>
    </source>
</evidence>
<dbReference type="CDD" id="cd04301">
    <property type="entry name" value="NAT_SF"/>
    <property type="match status" value="1"/>
</dbReference>
<keyword evidence="5" id="KW-1185">Reference proteome</keyword>
<gene>
    <name evidence="4" type="ORF">DDE23_03585</name>
</gene>
<dbReference type="Pfam" id="PF13673">
    <property type="entry name" value="Acetyltransf_10"/>
    <property type="match status" value="1"/>
</dbReference>
<dbReference type="InterPro" id="IPR050832">
    <property type="entry name" value="Bact_Acetyltransf"/>
</dbReference>